<name>B9D2S7_CAMRE</name>
<organism evidence="1 2">
    <name type="scientific">Campylobacter rectus RM3267</name>
    <dbReference type="NCBI Taxonomy" id="553218"/>
    <lineage>
        <taxon>Bacteria</taxon>
        <taxon>Pseudomonadati</taxon>
        <taxon>Campylobacterota</taxon>
        <taxon>Epsilonproteobacteria</taxon>
        <taxon>Campylobacterales</taxon>
        <taxon>Campylobacteraceae</taxon>
        <taxon>Campylobacter</taxon>
    </lineage>
</organism>
<gene>
    <name evidence="1" type="ORF">CAMRE0001_1024</name>
</gene>
<sequence length="48" mass="5485">MLALKTNLSWADETATNLAQNLGQFLKQHIFRIDIFGVLKTADQKPKR</sequence>
<protein>
    <submittedName>
        <fullName evidence="1">Uncharacterized protein</fullName>
    </submittedName>
</protein>
<accession>B9D2S7</accession>
<dbReference type="EMBL" id="ACFU01000015">
    <property type="protein sequence ID" value="EEF13717.1"/>
    <property type="molecule type" value="Genomic_DNA"/>
</dbReference>
<comment type="caution">
    <text evidence="1">The sequence shown here is derived from an EMBL/GenBank/DDBJ whole genome shotgun (WGS) entry which is preliminary data.</text>
</comment>
<keyword evidence="2" id="KW-1185">Reference proteome</keyword>
<reference evidence="1 2" key="1">
    <citation type="submission" date="2008-08" db="EMBL/GenBank/DDBJ databases">
        <authorList>
            <person name="Madupu R."/>
            <person name="Durkin A.S."/>
            <person name="Torralba M."/>
            <person name="Methe B."/>
            <person name="Sutton G.G."/>
            <person name="Strausberg R.L."/>
            <person name="Nelson K.E."/>
        </authorList>
    </citation>
    <scope>NUCLEOTIDE SEQUENCE [LARGE SCALE GENOMIC DNA]</scope>
    <source>
        <strain evidence="1 2">RM3267</strain>
    </source>
</reference>
<proteinExistence type="predicted"/>
<dbReference type="Proteomes" id="UP000003082">
    <property type="component" value="Unassembled WGS sequence"/>
</dbReference>
<evidence type="ECO:0000313" key="1">
    <source>
        <dbReference type="EMBL" id="EEF13717.1"/>
    </source>
</evidence>
<dbReference type="AlphaFoldDB" id="B9D2S7"/>
<evidence type="ECO:0000313" key="2">
    <source>
        <dbReference type="Proteomes" id="UP000003082"/>
    </source>
</evidence>